<sequence>MAWANHFSCILDHSVCSRATSQLVWRSYNAQREKPPSKHYAVVRYSNSFDSRTRHYKLQYGQSVPGASSNLTTSTNLALLSSMKASPIFILSLSESPEPLCQHRQLMFAATYESKHGTNPHISLPTAVMTRPSNPWTLPGLGLLINSTYAIHDLSLAFNDLDLGSRIPTTYSGTEAGPLSCRNRNRQSRFFCSREAWTDNIFQSINS</sequence>
<name>A0A0C3A1Q0_9AGAM</name>
<dbReference type="AlphaFoldDB" id="A0A0C3A1Q0"/>
<dbReference type="HOGENOM" id="CLU_1327085_0_0_1"/>
<keyword evidence="2" id="KW-1185">Reference proteome</keyword>
<dbReference type="EMBL" id="KN822012">
    <property type="protein sequence ID" value="KIM67573.1"/>
    <property type="molecule type" value="Genomic_DNA"/>
</dbReference>
<evidence type="ECO:0000313" key="2">
    <source>
        <dbReference type="Proteomes" id="UP000053989"/>
    </source>
</evidence>
<organism evidence="1 2">
    <name type="scientific">Scleroderma citrinum Foug A</name>
    <dbReference type="NCBI Taxonomy" id="1036808"/>
    <lineage>
        <taxon>Eukaryota</taxon>
        <taxon>Fungi</taxon>
        <taxon>Dikarya</taxon>
        <taxon>Basidiomycota</taxon>
        <taxon>Agaricomycotina</taxon>
        <taxon>Agaricomycetes</taxon>
        <taxon>Agaricomycetidae</taxon>
        <taxon>Boletales</taxon>
        <taxon>Sclerodermatineae</taxon>
        <taxon>Sclerodermataceae</taxon>
        <taxon>Scleroderma</taxon>
    </lineage>
</organism>
<proteinExistence type="predicted"/>
<evidence type="ECO:0000313" key="1">
    <source>
        <dbReference type="EMBL" id="KIM67573.1"/>
    </source>
</evidence>
<gene>
    <name evidence="1" type="ORF">SCLCIDRAFT_1109200</name>
</gene>
<protein>
    <submittedName>
        <fullName evidence="1">Uncharacterized protein</fullName>
    </submittedName>
</protein>
<dbReference type="Proteomes" id="UP000053989">
    <property type="component" value="Unassembled WGS sequence"/>
</dbReference>
<accession>A0A0C3A1Q0</accession>
<reference evidence="1 2" key="1">
    <citation type="submission" date="2014-04" db="EMBL/GenBank/DDBJ databases">
        <authorList>
            <consortium name="DOE Joint Genome Institute"/>
            <person name="Kuo A."/>
            <person name="Kohler A."/>
            <person name="Nagy L.G."/>
            <person name="Floudas D."/>
            <person name="Copeland A."/>
            <person name="Barry K.W."/>
            <person name="Cichocki N."/>
            <person name="Veneault-Fourrey C."/>
            <person name="LaButti K."/>
            <person name="Lindquist E.A."/>
            <person name="Lipzen A."/>
            <person name="Lundell T."/>
            <person name="Morin E."/>
            <person name="Murat C."/>
            <person name="Sun H."/>
            <person name="Tunlid A."/>
            <person name="Henrissat B."/>
            <person name="Grigoriev I.V."/>
            <person name="Hibbett D.S."/>
            <person name="Martin F."/>
            <person name="Nordberg H.P."/>
            <person name="Cantor M.N."/>
            <person name="Hua S.X."/>
        </authorList>
    </citation>
    <scope>NUCLEOTIDE SEQUENCE [LARGE SCALE GENOMIC DNA]</scope>
    <source>
        <strain evidence="1 2">Foug A</strain>
    </source>
</reference>
<reference evidence="2" key="2">
    <citation type="submission" date="2015-01" db="EMBL/GenBank/DDBJ databases">
        <title>Evolutionary Origins and Diversification of the Mycorrhizal Mutualists.</title>
        <authorList>
            <consortium name="DOE Joint Genome Institute"/>
            <consortium name="Mycorrhizal Genomics Consortium"/>
            <person name="Kohler A."/>
            <person name="Kuo A."/>
            <person name="Nagy L.G."/>
            <person name="Floudas D."/>
            <person name="Copeland A."/>
            <person name="Barry K.W."/>
            <person name="Cichocki N."/>
            <person name="Veneault-Fourrey C."/>
            <person name="LaButti K."/>
            <person name="Lindquist E.A."/>
            <person name="Lipzen A."/>
            <person name="Lundell T."/>
            <person name="Morin E."/>
            <person name="Murat C."/>
            <person name="Riley R."/>
            <person name="Ohm R."/>
            <person name="Sun H."/>
            <person name="Tunlid A."/>
            <person name="Henrissat B."/>
            <person name="Grigoriev I.V."/>
            <person name="Hibbett D.S."/>
            <person name="Martin F."/>
        </authorList>
    </citation>
    <scope>NUCLEOTIDE SEQUENCE [LARGE SCALE GENOMIC DNA]</scope>
    <source>
        <strain evidence="2">Foug A</strain>
    </source>
</reference>
<dbReference type="InParanoid" id="A0A0C3A1Q0"/>